<sequence length="340" mass="38286">MITIASLPQEIIDQNAVFASHGDGSSQFLKSLRVVSRPFCYSATRILFQAVRLFQKKRSDSDLVKRDDIQALLELAQSGASRYIRVMRVHGDTFLKSSDPSEGVEVIGTVAKASRDYVRPRLERLELFEPDNLMLREVSHHAVAPIIAGLKYLTIWGCAGCPNSPEMRRILQSGESLRSVEWRNCSPSFEGPTGIVHPRAPLEHLILYCYNQIVISLDALSSTVRNARSTIRCLGLYPMRCHVDAAEEHAQELVRELTSCHLLHHVDVPLFPETPVVQQHAERVKSTIPPEDLCSEECCLDFWPRLGLIRLLIWDYKQARGYSGPEGDVIQNLVNQGLPH</sequence>
<gene>
    <name evidence="1" type="ORF">ANOM_000389</name>
</gene>
<proteinExistence type="predicted"/>
<evidence type="ECO:0000313" key="1">
    <source>
        <dbReference type="EMBL" id="KNG91303.1"/>
    </source>
</evidence>
<dbReference type="Proteomes" id="UP000037505">
    <property type="component" value="Unassembled WGS sequence"/>
</dbReference>
<dbReference type="GeneID" id="26802193"/>
<reference evidence="1 2" key="1">
    <citation type="submission" date="2014-06" db="EMBL/GenBank/DDBJ databases">
        <title>The Genome of the Aflatoxigenic Filamentous Fungus Aspergillus nomius.</title>
        <authorList>
            <person name="Moore M.G."/>
            <person name="Shannon B.M."/>
            <person name="Brian M.M."/>
        </authorList>
    </citation>
    <scope>NUCLEOTIDE SEQUENCE [LARGE SCALE GENOMIC DNA]</scope>
    <source>
        <strain evidence="1 2">NRRL 13137</strain>
    </source>
</reference>
<comment type="caution">
    <text evidence="1">The sequence shown here is derived from an EMBL/GenBank/DDBJ whole genome shotgun (WGS) entry which is preliminary data.</text>
</comment>
<dbReference type="OrthoDB" id="4488332at2759"/>
<keyword evidence="2" id="KW-1185">Reference proteome</keyword>
<dbReference type="AlphaFoldDB" id="A0A0L1JIT5"/>
<name>A0A0L1JIT5_ASPN3</name>
<protein>
    <recommendedName>
        <fullName evidence="3">F-box domain protein</fullName>
    </recommendedName>
</protein>
<dbReference type="EMBL" id="JNOM01000004">
    <property type="protein sequence ID" value="KNG91303.1"/>
    <property type="molecule type" value="Genomic_DNA"/>
</dbReference>
<accession>A0A0L1JIT5</accession>
<dbReference type="RefSeq" id="XP_015412226.1">
    <property type="nucleotide sequence ID" value="XM_015545647.1"/>
</dbReference>
<organism evidence="1 2">
    <name type="scientific">Aspergillus nomiae NRRL (strain ATCC 15546 / NRRL 13137 / CBS 260.88 / M93)</name>
    <dbReference type="NCBI Taxonomy" id="1509407"/>
    <lineage>
        <taxon>Eukaryota</taxon>
        <taxon>Fungi</taxon>
        <taxon>Dikarya</taxon>
        <taxon>Ascomycota</taxon>
        <taxon>Pezizomycotina</taxon>
        <taxon>Eurotiomycetes</taxon>
        <taxon>Eurotiomycetidae</taxon>
        <taxon>Eurotiales</taxon>
        <taxon>Aspergillaceae</taxon>
        <taxon>Aspergillus</taxon>
        <taxon>Aspergillus subgen. Circumdati</taxon>
    </lineage>
</organism>
<evidence type="ECO:0000313" key="2">
    <source>
        <dbReference type="Proteomes" id="UP000037505"/>
    </source>
</evidence>
<evidence type="ECO:0008006" key="3">
    <source>
        <dbReference type="Google" id="ProtNLM"/>
    </source>
</evidence>